<feature type="domain" description="UspA" evidence="2">
    <location>
        <begin position="4"/>
        <end position="138"/>
    </location>
</feature>
<name>A0ABQ1LL48_9BACT</name>
<dbReference type="CDD" id="cd00293">
    <property type="entry name" value="USP-like"/>
    <property type="match status" value="2"/>
</dbReference>
<dbReference type="PANTHER" id="PTHR46268:SF6">
    <property type="entry name" value="UNIVERSAL STRESS PROTEIN UP12"/>
    <property type="match status" value="1"/>
</dbReference>
<dbReference type="InterPro" id="IPR006016">
    <property type="entry name" value="UspA"/>
</dbReference>
<comment type="similarity">
    <text evidence="1">Belongs to the universal stress protein A family.</text>
</comment>
<feature type="domain" description="UspA" evidence="2">
    <location>
        <begin position="150"/>
        <end position="278"/>
    </location>
</feature>
<dbReference type="SUPFAM" id="SSF52402">
    <property type="entry name" value="Adenine nucleotide alpha hydrolases-like"/>
    <property type="match status" value="2"/>
</dbReference>
<evidence type="ECO:0000256" key="1">
    <source>
        <dbReference type="ARBA" id="ARBA00008791"/>
    </source>
</evidence>
<dbReference type="InterPro" id="IPR014729">
    <property type="entry name" value="Rossmann-like_a/b/a_fold"/>
</dbReference>
<proteinExistence type="inferred from homology"/>
<dbReference type="PANTHER" id="PTHR46268">
    <property type="entry name" value="STRESS RESPONSE PROTEIN NHAX"/>
    <property type="match status" value="1"/>
</dbReference>
<reference evidence="4" key="1">
    <citation type="journal article" date="2019" name="Int. J. Syst. Evol. Microbiol.">
        <title>The Global Catalogue of Microorganisms (GCM) 10K type strain sequencing project: providing services to taxonomists for standard genome sequencing and annotation.</title>
        <authorList>
            <consortium name="The Broad Institute Genomics Platform"/>
            <consortium name="The Broad Institute Genome Sequencing Center for Infectious Disease"/>
            <person name="Wu L."/>
            <person name="Ma J."/>
        </authorList>
    </citation>
    <scope>NUCLEOTIDE SEQUENCE [LARGE SCALE GENOMIC DNA]</scope>
    <source>
        <strain evidence="4">CGMCC 1.12479</strain>
    </source>
</reference>
<comment type="caution">
    <text evidence="3">The sequence shown here is derived from an EMBL/GenBank/DDBJ whole genome shotgun (WGS) entry which is preliminary data.</text>
</comment>
<dbReference type="PRINTS" id="PR01438">
    <property type="entry name" value="UNVRSLSTRESS"/>
</dbReference>
<organism evidence="3 4">
    <name type="scientific">Belliella aquatica</name>
    <dbReference type="NCBI Taxonomy" id="1323734"/>
    <lineage>
        <taxon>Bacteria</taxon>
        <taxon>Pseudomonadati</taxon>
        <taxon>Bacteroidota</taxon>
        <taxon>Cytophagia</taxon>
        <taxon>Cytophagales</taxon>
        <taxon>Cyclobacteriaceae</taxon>
        <taxon>Belliella</taxon>
    </lineage>
</organism>
<accession>A0ABQ1LL48</accession>
<evidence type="ECO:0000259" key="2">
    <source>
        <dbReference type="Pfam" id="PF00582"/>
    </source>
</evidence>
<evidence type="ECO:0000313" key="3">
    <source>
        <dbReference type="EMBL" id="GGC25364.1"/>
    </source>
</evidence>
<dbReference type="Proteomes" id="UP000635885">
    <property type="component" value="Unassembled WGS sequence"/>
</dbReference>
<keyword evidence="4" id="KW-1185">Reference proteome</keyword>
<sequence length="304" mass="34505">MKNFEKAMIGLDMTEMDEILIKKVAYISQIMKFKKLYLIHVAKDLSLPEEIRKAYPDLLAPMDETIQAEIKTLLKNEKELDPAIEIEILVLEGSPLETFLRTAKIKDVDLIIMGRKFELDGSGTLSKTMAQKAPCSVLFLTETGPIAVPQKVMIPLDFSEHTHLSFEFADKLHKELQTEIVGLHIYEVPTGYYKTGKSFDEFAAIMEENAKKDYEKFLKKYNHTPFECLYLLKKNGNTGRHIIQTAKDHSINLILMGSRGRTNSAAILLGSTAEKLINLNNEIPMIIFKNKGETMSFLDALMKV</sequence>
<dbReference type="Gene3D" id="3.40.50.620">
    <property type="entry name" value="HUPs"/>
    <property type="match status" value="2"/>
</dbReference>
<dbReference type="Pfam" id="PF00582">
    <property type="entry name" value="Usp"/>
    <property type="match status" value="2"/>
</dbReference>
<dbReference type="EMBL" id="BMFD01000001">
    <property type="protein sequence ID" value="GGC25364.1"/>
    <property type="molecule type" value="Genomic_DNA"/>
</dbReference>
<dbReference type="RefSeq" id="WP_188438422.1">
    <property type="nucleotide sequence ID" value="NZ_BMFD01000001.1"/>
</dbReference>
<gene>
    <name evidence="3" type="ORF">GCM10010993_00560</name>
</gene>
<dbReference type="InterPro" id="IPR006015">
    <property type="entry name" value="Universal_stress_UspA"/>
</dbReference>
<evidence type="ECO:0000313" key="4">
    <source>
        <dbReference type="Proteomes" id="UP000635885"/>
    </source>
</evidence>
<protein>
    <submittedName>
        <fullName evidence="3">Universal stress protein</fullName>
    </submittedName>
</protein>